<evidence type="ECO:0000313" key="1">
    <source>
        <dbReference type="EMBL" id="KKK85927.1"/>
    </source>
</evidence>
<organism evidence="1">
    <name type="scientific">marine sediment metagenome</name>
    <dbReference type="NCBI Taxonomy" id="412755"/>
    <lineage>
        <taxon>unclassified sequences</taxon>
        <taxon>metagenomes</taxon>
        <taxon>ecological metagenomes</taxon>
    </lineage>
</organism>
<reference evidence="1" key="1">
    <citation type="journal article" date="2015" name="Nature">
        <title>Complex archaea that bridge the gap between prokaryotes and eukaryotes.</title>
        <authorList>
            <person name="Spang A."/>
            <person name="Saw J.H."/>
            <person name="Jorgensen S.L."/>
            <person name="Zaremba-Niedzwiedzka K."/>
            <person name="Martijn J."/>
            <person name="Lind A.E."/>
            <person name="van Eijk R."/>
            <person name="Schleper C."/>
            <person name="Guy L."/>
            <person name="Ettema T.J."/>
        </authorList>
    </citation>
    <scope>NUCLEOTIDE SEQUENCE</scope>
</reference>
<gene>
    <name evidence="1" type="ORF">LCGC14_2768370</name>
</gene>
<sequence>LPVEGKGCPPTLLSEECPPAKVGWLNSLTKEVLNV</sequence>
<name>A0A0F8YWW3_9ZZZZ</name>
<proteinExistence type="predicted"/>
<accession>A0A0F8YWW3</accession>
<dbReference type="AlphaFoldDB" id="A0A0F8YWW3"/>
<protein>
    <submittedName>
        <fullName evidence="1">Uncharacterized protein</fullName>
    </submittedName>
</protein>
<feature type="non-terminal residue" evidence="1">
    <location>
        <position position="1"/>
    </location>
</feature>
<comment type="caution">
    <text evidence="1">The sequence shown here is derived from an EMBL/GenBank/DDBJ whole genome shotgun (WGS) entry which is preliminary data.</text>
</comment>
<dbReference type="EMBL" id="LAZR01051082">
    <property type="protein sequence ID" value="KKK85927.1"/>
    <property type="molecule type" value="Genomic_DNA"/>
</dbReference>